<name>A0ABN0XL49_9ALTE</name>
<evidence type="ECO:0000313" key="3">
    <source>
        <dbReference type="Proteomes" id="UP001501757"/>
    </source>
</evidence>
<dbReference type="Gene3D" id="3.40.630.30">
    <property type="match status" value="1"/>
</dbReference>
<dbReference type="Pfam" id="PF13302">
    <property type="entry name" value="Acetyltransf_3"/>
    <property type="match status" value="1"/>
</dbReference>
<accession>A0ABN0XL49</accession>
<dbReference type="PANTHER" id="PTHR43415:SF3">
    <property type="entry name" value="GNAT-FAMILY ACETYLTRANSFERASE"/>
    <property type="match status" value="1"/>
</dbReference>
<protein>
    <recommendedName>
        <fullName evidence="1">N-acetyltransferase domain-containing protein</fullName>
    </recommendedName>
</protein>
<reference evidence="2 3" key="1">
    <citation type="journal article" date="2019" name="Int. J. Syst. Evol. Microbiol.">
        <title>The Global Catalogue of Microorganisms (GCM) 10K type strain sequencing project: providing services to taxonomists for standard genome sequencing and annotation.</title>
        <authorList>
            <consortium name="The Broad Institute Genomics Platform"/>
            <consortium name="The Broad Institute Genome Sequencing Center for Infectious Disease"/>
            <person name="Wu L."/>
            <person name="Ma J."/>
        </authorList>
    </citation>
    <scope>NUCLEOTIDE SEQUENCE [LARGE SCALE GENOMIC DNA]</scope>
    <source>
        <strain evidence="2 3">JCM 13378</strain>
    </source>
</reference>
<evidence type="ECO:0000313" key="2">
    <source>
        <dbReference type="EMBL" id="GAA0366893.1"/>
    </source>
</evidence>
<evidence type="ECO:0000259" key="1">
    <source>
        <dbReference type="Pfam" id="PF13302"/>
    </source>
</evidence>
<keyword evidence="3" id="KW-1185">Reference proteome</keyword>
<dbReference type="InterPro" id="IPR016181">
    <property type="entry name" value="Acyl_CoA_acyltransferase"/>
</dbReference>
<dbReference type="Proteomes" id="UP001501757">
    <property type="component" value="Unassembled WGS sequence"/>
</dbReference>
<comment type="caution">
    <text evidence="2">The sequence shown here is derived from an EMBL/GenBank/DDBJ whole genome shotgun (WGS) entry which is preliminary data.</text>
</comment>
<dbReference type="InterPro" id="IPR000182">
    <property type="entry name" value="GNAT_dom"/>
</dbReference>
<dbReference type="EMBL" id="BAAAEI010000021">
    <property type="protein sequence ID" value="GAA0366893.1"/>
    <property type="molecule type" value="Genomic_DNA"/>
</dbReference>
<sequence>MLKPIQHTQIEMVRQWRNTPRIRSLMLDSSEISAEQQVAWFERVWASEQQLYMLIYFKQKPIGVTSLTAIDKVIGCCEPGMYIYDQQYQGNIIPFCAAFALNDVAFEQFGLTQLRGKIFESNQASMRFHKACGYQVTNQQEDLVYLTLNQTDYQIARDRMKRFMRFDSAHLTED</sequence>
<organism evidence="2 3">
    <name type="scientific">Bowmanella denitrificans</name>
    <dbReference type="NCBI Taxonomy" id="366582"/>
    <lineage>
        <taxon>Bacteria</taxon>
        <taxon>Pseudomonadati</taxon>
        <taxon>Pseudomonadota</taxon>
        <taxon>Gammaproteobacteria</taxon>
        <taxon>Alteromonadales</taxon>
        <taxon>Alteromonadaceae</taxon>
        <taxon>Bowmanella</taxon>
    </lineage>
</organism>
<dbReference type="SUPFAM" id="SSF55729">
    <property type="entry name" value="Acyl-CoA N-acyltransferases (Nat)"/>
    <property type="match status" value="1"/>
</dbReference>
<feature type="domain" description="N-acetyltransferase" evidence="1">
    <location>
        <begin position="2"/>
        <end position="135"/>
    </location>
</feature>
<proteinExistence type="predicted"/>
<dbReference type="PANTHER" id="PTHR43415">
    <property type="entry name" value="SPERMIDINE N(1)-ACETYLTRANSFERASE"/>
    <property type="match status" value="1"/>
</dbReference>
<gene>
    <name evidence="2" type="ORF">GCM10009092_34060</name>
</gene>